<evidence type="ECO:0000259" key="2">
    <source>
        <dbReference type="Pfam" id="PF13490"/>
    </source>
</evidence>
<dbReference type="InterPro" id="IPR032640">
    <property type="entry name" value="AMPK1_CBM"/>
</dbReference>
<dbReference type="InterPro" id="IPR013783">
    <property type="entry name" value="Ig-like_fold"/>
</dbReference>
<evidence type="ECO:0000259" key="3">
    <source>
        <dbReference type="Pfam" id="PF16561"/>
    </source>
</evidence>
<organism evidence="4 6">
    <name type="scientific">Candidatus Infernicultor aquiphilus</name>
    <dbReference type="NCBI Taxonomy" id="1805029"/>
    <lineage>
        <taxon>Bacteria</taxon>
        <taxon>Pseudomonadati</taxon>
        <taxon>Atribacterota</taxon>
        <taxon>Candidatus Phoenicimicrobiia</taxon>
        <taxon>Candidatus Pheonicimicrobiales</taxon>
        <taxon>Candidatus Phoenicimicrobiaceae</taxon>
        <taxon>Candidatus Infernicultor</taxon>
    </lineage>
</organism>
<dbReference type="CDD" id="cd07184">
    <property type="entry name" value="E_set_Isoamylase_like_N"/>
    <property type="match status" value="1"/>
</dbReference>
<dbReference type="Pfam" id="PF16561">
    <property type="entry name" value="AMPK1_CBM"/>
    <property type="match status" value="1"/>
</dbReference>
<dbReference type="EMBL" id="PFTV01000084">
    <property type="protein sequence ID" value="PJB57116.1"/>
    <property type="molecule type" value="Genomic_DNA"/>
</dbReference>
<accession>A0A2M8CDQ3</accession>
<dbReference type="InterPro" id="IPR027383">
    <property type="entry name" value="Znf_put"/>
</dbReference>
<feature type="transmembrane region" description="Helical" evidence="1">
    <location>
        <begin position="113"/>
        <end position="136"/>
    </location>
</feature>
<dbReference type="STRING" id="1805029.AUK42_01610"/>
<feature type="domain" description="Putative zinc-finger" evidence="2">
    <location>
        <begin position="8"/>
        <end position="37"/>
    </location>
</feature>
<name>A0A1J5GYL8_9BACT</name>
<keyword evidence="1" id="KW-0812">Transmembrane</keyword>
<reference evidence="5 7" key="2">
    <citation type="submission" date="2017-09" db="EMBL/GenBank/DDBJ databases">
        <title>Depth-based differentiation of microbial function through sediment-hosted aquifers and enrichment of novel symbionts in the deep terrestrial subsurface.</title>
        <authorList>
            <person name="Probst A.J."/>
            <person name="Ladd B."/>
            <person name="Jarett J.K."/>
            <person name="Geller-Mcgrath D.E."/>
            <person name="Sieber C.M."/>
            <person name="Emerson J.B."/>
            <person name="Anantharaman K."/>
            <person name="Thomas B.C."/>
            <person name="Malmstrom R."/>
            <person name="Stieglmeier M."/>
            <person name="Klingl A."/>
            <person name="Woyke T."/>
            <person name="Ryan C.M."/>
            <person name="Banfield J.F."/>
        </authorList>
    </citation>
    <scope>NUCLEOTIDE SEQUENCE [LARGE SCALE GENOMIC DNA]</scope>
    <source>
        <strain evidence="5">CG_4_9_14_3_um_filter_33_16</strain>
    </source>
</reference>
<evidence type="ECO:0000313" key="4">
    <source>
        <dbReference type="EMBL" id="OIP72902.1"/>
    </source>
</evidence>
<dbReference type="InterPro" id="IPR041916">
    <property type="entry name" value="Anti_sigma_zinc_sf"/>
</dbReference>
<gene>
    <name evidence="4" type="ORF">AUK42_01610</name>
    <name evidence="5" type="ORF">CO097_03335</name>
</gene>
<dbReference type="Proteomes" id="UP000182763">
    <property type="component" value="Unassembled WGS sequence"/>
</dbReference>
<evidence type="ECO:0000313" key="6">
    <source>
        <dbReference type="Proteomes" id="UP000182763"/>
    </source>
</evidence>
<dbReference type="EMBL" id="MNYY01000038">
    <property type="protein sequence ID" value="OIP72902.1"/>
    <property type="molecule type" value="Genomic_DNA"/>
</dbReference>
<keyword evidence="1" id="KW-0472">Membrane</keyword>
<dbReference type="Gene3D" id="1.10.10.1320">
    <property type="entry name" value="Anti-sigma factor, zinc-finger domain"/>
    <property type="match status" value="1"/>
</dbReference>
<protein>
    <recommendedName>
        <fullName evidence="8">AMP-activated protein kinase glycogen-binding domain-containing protein</fullName>
    </recommendedName>
</protein>
<dbReference type="SUPFAM" id="SSF81296">
    <property type="entry name" value="E set domains"/>
    <property type="match status" value="1"/>
</dbReference>
<evidence type="ECO:0000313" key="7">
    <source>
        <dbReference type="Proteomes" id="UP000228560"/>
    </source>
</evidence>
<evidence type="ECO:0000256" key="1">
    <source>
        <dbReference type="SAM" id="Phobius"/>
    </source>
</evidence>
<dbReference type="Proteomes" id="UP000228560">
    <property type="component" value="Unassembled WGS sequence"/>
</dbReference>
<reference evidence="4 6" key="1">
    <citation type="journal article" date="2016" name="Environ. Microbiol.">
        <title>Genomic resolution of a cold subsurface aquifer community provides metabolic insights for novel microbes adapted to high CO concentrations.</title>
        <authorList>
            <person name="Probst A.J."/>
            <person name="Castelle C.J."/>
            <person name="Singh A."/>
            <person name="Brown C.T."/>
            <person name="Anantharaman K."/>
            <person name="Sharon I."/>
            <person name="Hug L.A."/>
            <person name="Burstein D."/>
            <person name="Emerson J.B."/>
            <person name="Thomas B.C."/>
            <person name="Banfield J.F."/>
        </authorList>
    </citation>
    <scope>NUCLEOTIDE SEQUENCE [LARGE SCALE GENOMIC DNA]</scope>
    <source>
        <strain evidence="4">CG2_30_33_13</strain>
    </source>
</reference>
<dbReference type="Gene3D" id="2.60.40.10">
    <property type="entry name" value="Immunoglobulins"/>
    <property type="match status" value="1"/>
</dbReference>
<dbReference type="InterPro" id="IPR014756">
    <property type="entry name" value="Ig_E-set"/>
</dbReference>
<dbReference type="AlphaFoldDB" id="A0A1J5GYL8"/>
<feature type="domain" description="AMP-activated protein kinase glycogen-binding" evidence="3">
    <location>
        <begin position="158"/>
        <end position="235"/>
    </location>
</feature>
<accession>A0A1J5GYL8</accession>
<proteinExistence type="predicted"/>
<sequence length="237" mass="26679">MNCPKNIKLLNFYLDQTLDRDTTKQVEEHLKSCSTCQEEYLKLKKVVSALNSISPQAAPVELTKNIMAKISQEEIQIQSSWIGQLKRRISIPGLSFAPVCRAYTGRRKWESIFSFRLVGVTAAAALIIFFAFTFIFNTPDISPICSAEVQFSLKLNNNKTHTVAIAGDFNGWNSVDNLLEDLDGDGIWTGTLKLKPGRYEYMFVLDGKNWVPDPNALRYVKDGFGNKNAILEINNCT</sequence>
<evidence type="ECO:0008006" key="8">
    <source>
        <dbReference type="Google" id="ProtNLM"/>
    </source>
</evidence>
<keyword evidence="1" id="KW-1133">Transmembrane helix</keyword>
<comment type="caution">
    <text evidence="4">The sequence shown here is derived from an EMBL/GenBank/DDBJ whole genome shotgun (WGS) entry which is preliminary data.</text>
</comment>
<evidence type="ECO:0000313" key="5">
    <source>
        <dbReference type="EMBL" id="PJB57116.1"/>
    </source>
</evidence>
<dbReference type="Pfam" id="PF13490">
    <property type="entry name" value="zf-HC2"/>
    <property type="match status" value="1"/>
</dbReference>